<evidence type="ECO:0000313" key="4">
    <source>
        <dbReference type="Proteomes" id="UP000254712"/>
    </source>
</evidence>
<reference evidence="3 4" key="1">
    <citation type="submission" date="2018-06" db="EMBL/GenBank/DDBJ databases">
        <authorList>
            <consortium name="Pathogen Informatics"/>
            <person name="Doyle S."/>
        </authorList>
    </citation>
    <scope>NUCLEOTIDE SEQUENCE [LARGE SCALE GENOMIC DNA]</scope>
    <source>
        <strain evidence="3 4">NCTC8261</strain>
    </source>
</reference>
<feature type="transmembrane region" description="Helical" evidence="1">
    <location>
        <begin position="33"/>
        <end position="51"/>
    </location>
</feature>
<organism evidence="3 4">
    <name type="scientific">Salmonella enterica I</name>
    <dbReference type="NCBI Taxonomy" id="59201"/>
    <lineage>
        <taxon>Bacteria</taxon>
        <taxon>Pseudomonadati</taxon>
        <taxon>Pseudomonadota</taxon>
        <taxon>Gammaproteobacteria</taxon>
        <taxon>Enterobacterales</taxon>
        <taxon>Enterobacteriaceae</taxon>
        <taxon>Salmonella</taxon>
    </lineage>
</organism>
<dbReference type="AlphaFoldDB" id="A0A379WQC3"/>
<gene>
    <name evidence="3" type="ORF">NCTC8261_02597</name>
</gene>
<name>A0A379WQC3_SALET</name>
<evidence type="ECO:0000256" key="1">
    <source>
        <dbReference type="SAM" id="Phobius"/>
    </source>
</evidence>
<dbReference type="PANTHER" id="PTHR30590:SF2">
    <property type="entry name" value="INNER MEMBRANE PROTEIN"/>
    <property type="match status" value="1"/>
</dbReference>
<evidence type="ECO:0000313" key="3">
    <source>
        <dbReference type="EMBL" id="SUH36345.1"/>
    </source>
</evidence>
<sequence>MAGKLAGMMLLGAALMRSGWLKGQYSLRHYRRTGALLVALGLMINLPAVILQWRLDWAYRWCAFLLQAPRELSAPLQTLGYAALMFGFWPQLSRCRLTLAIACVGRNGADQLSAADDHLYHTVLSVWLIYEIQSTGTLVLCRSGMGNKPSLLRHLATFLATGTGRVVMASTHVARVRIAQITIWITFINKMAVTVSIPVMFLTQPWAGC</sequence>
<keyword evidence="1" id="KW-0812">Transmembrane</keyword>
<accession>A0A379WQC3</accession>
<dbReference type="InterPro" id="IPR052529">
    <property type="entry name" value="Bact_Transport_Assoc"/>
</dbReference>
<dbReference type="EMBL" id="UGXT01000002">
    <property type="protein sequence ID" value="SUH36345.1"/>
    <property type="molecule type" value="Genomic_DNA"/>
</dbReference>
<feature type="transmembrane region" description="Helical" evidence="1">
    <location>
        <begin position="72"/>
        <end position="89"/>
    </location>
</feature>
<keyword evidence="1" id="KW-1133">Transmembrane helix</keyword>
<dbReference type="InterPro" id="IPR007349">
    <property type="entry name" value="DUF418"/>
</dbReference>
<feature type="domain" description="DUF418" evidence="2">
    <location>
        <begin position="15"/>
        <end position="106"/>
    </location>
</feature>
<proteinExistence type="predicted"/>
<dbReference type="PANTHER" id="PTHR30590">
    <property type="entry name" value="INNER MEMBRANE PROTEIN"/>
    <property type="match status" value="1"/>
</dbReference>
<evidence type="ECO:0000259" key="2">
    <source>
        <dbReference type="Pfam" id="PF04235"/>
    </source>
</evidence>
<dbReference type="Proteomes" id="UP000254712">
    <property type="component" value="Unassembled WGS sequence"/>
</dbReference>
<keyword evidence="1" id="KW-0472">Membrane</keyword>
<dbReference type="Pfam" id="PF04235">
    <property type="entry name" value="DUF418"/>
    <property type="match status" value="1"/>
</dbReference>
<protein>
    <submittedName>
        <fullName evidence="3">Membrane protein</fullName>
    </submittedName>
</protein>